<dbReference type="Proteomes" id="UP000011829">
    <property type="component" value="Segment"/>
</dbReference>
<gene>
    <name evidence="1" type="ORF">CR9_074</name>
</gene>
<dbReference type="KEGG" id="vg:18562916"/>
<evidence type="ECO:0000313" key="2">
    <source>
        <dbReference type="Proteomes" id="UP000011829"/>
    </source>
</evidence>
<keyword evidence="2" id="KW-1185">Reference proteome</keyword>
<reference evidence="1 2" key="1">
    <citation type="submission" date="2012-02" db="EMBL/GenBank/DDBJ databases">
        <title>Complete Genome Sequence of Cronobacter sakazakii Bacteriophage CR9.</title>
        <authorList>
            <person name="Shin H."/>
            <person name="Lee J.-H."/>
            <person name="Kim Y."/>
            <person name="Ryu S."/>
        </authorList>
    </citation>
    <scope>NUCLEOTIDE SEQUENCE [LARGE SCALE GENOMIC DNA]</scope>
</reference>
<sequence length="87" mass="9853">MKYWVRLDKDRIMADFDPEDLLDSSGMDSIYVILQLRFLIERGEAAFPAEDDDILHGQGKVKLTNSEGWSVYTPCTVIAPVGEVFDV</sequence>
<dbReference type="EMBL" id="JQ691611">
    <property type="protein sequence ID" value="AFH20958.1"/>
    <property type="molecule type" value="Genomic_DNA"/>
</dbReference>
<organism evidence="1 2">
    <name type="scientific">Cronobacter phage CR9</name>
    <dbReference type="NCBI Taxonomy" id="1162290"/>
    <lineage>
        <taxon>Viruses</taxon>
        <taxon>Duplodnaviria</taxon>
        <taxon>Heunggongvirae</taxon>
        <taxon>Uroviricota</taxon>
        <taxon>Caudoviricetes</taxon>
        <taxon>Vequintavirinae</taxon>
        <taxon>Certrevirus</taxon>
        <taxon>Certrevirus CR9</taxon>
    </lineage>
</organism>
<protein>
    <submittedName>
        <fullName evidence="1">Uncharacterized protein</fullName>
    </submittedName>
</protein>
<evidence type="ECO:0000313" key="1">
    <source>
        <dbReference type="EMBL" id="AFH20958.1"/>
    </source>
</evidence>
<name>M1EZA4_9CAUD</name>
<dbReference type="OrthoDB" id="37231at10239"/>
<proteinExistence type="predicted"/>
<dbReference type="GeneID" id="18562916"/>
<dbReference type="RefSeq" id="YP_009015036.1">
    <property type="nucleotide sequence ID" value="NC_023717.1"/>
</dbReference>
<accession>M1EZA4</accession>